<comment type="pathway">
    <text evidence="2">Amino-acid biosynthesis; L-cysteine biosynthesis; L-cysteine from L-homocysteine and L-serine: step 2/2.</text>
</comment>
<evidence type="ECO:0000313" key="11">
    <source>
        <dbReference type="EMBL" id="KAK3285552.1"/>
    </source>
</evidence>
<comment type="similarity">
    <text evidence="3 10">Belongs to the trans-sulfuration enzymes family.</text>
</comment>
<evidence type="ECO:0000256" key="7">
    <source>
        <dbReference type="ARBA" id="ARBA00052283"/>
    </source>
</evidence>
<dbReference type="SUPFAM" id="SSF53383">
    <property type="entry name" value="PLP-dependent transferases"/>
    <property type="match status" value="1"/>
</dbReference>
<dbReference type="InterPro" id="IPR015421">
    <property type="entry name" value="PyrdxlP-dep_Trfase_major"/>
</dbReference>
<dbReference type="GO" id="GO:0019346">
    <property type="term" value="P:transsulfuration"/>
    <property type="evidence" value="ECO:0007669"/>
    <property type="project" value="InterPro"/>
</dbReference>
<comment type="caution">
    <text evidence="11">The sequence shown here is derived from an EMBL/GenBank/DDBJ whole genome shotgun (WGS) entry which is preliminary data.</text>
</comment>
<protein>
    <recommendedName>
        <fullName evidence="4">cystathionine gamma-lyase</fullName>
        <ecNumber evidence="4">4.4.1.1</ecNumber>
    </recommendedName>
    <alternativeName>
        <fullName evidence="6">Gamma-cystathionase</fullName>
    </alternativeName>
</protein>
<dbReference type="Gene3D" id="3.40.640.10">
    <property type="entry name" value="Type I PLP-dependent aspartate aminotransferase-like (Major domain)"/>
    <property type="match status" value="1"/>
</dbReference>
<dbReference type="FunFam" id="3.90.1150.10:FF:000008">
    <property type="entry name" value="Cystathionine gamma-synthase"/>
    <property type="match status" value="1"/>
</dbReference>
<evidence type="ECO:0000256" key="8">
    <source>
        <dbReference type="ARBA" id="ARBA00064715"/>
    </source>
</evidence>
<dbReference type="InterPro" id="IPR015422">
    <property type="entry name" value="PyrdxlP-dep_Trfase_small"/>
</dbReference>
<evidence type="ECO:0000256" key="1">
    <source>
        <dbReference type="ARBA" id="ARBA00001933"/>
    </source>
</evidence>
<dbReference type="CDD" id="cd00614">
    <property type="entry name" value="CGS_like"/>
    <property type="match status" value="1"/>
</dbReference>
<dbReference type="PROSITE" id="PS00868">
    <property type="entry name" value="CYS_MET_METAB_PP"/>
    <property type="match status" value="1"/>
</dbReference>
<keyword evidence="5 9" id="KW-0663">Pyridoxal phosphate</keyword>
<dbReference type="GO" id="GO:0047804">
    <property type="term" value="F:cysteine-S-conjugate beta-lyase activity"/>
    <property type="evidence" value="ECO:0007669"/>
    <property type="project" value="UniProtKB-ARBA"/>
</dbReference>
<organism evidence="11 12">
    <name type="scientific">Cymbomonas tetramitiformis</name>
    <dbReference type="NCBI Taxonomy" id="36881"/>
    <lineage>
        <taxon>Eukaryota</taxon>
        <taxon>Viridiplantae</taxon>
        <taxon>Chlorophyta</taxon>
        <taxon>Pyramimonadophyceae</taxon>
        <taxon>Pyramimonadales</taxon>
        <taxon>Pyramimonadaceae</taxon>
        <taxon>Cymbomonas</taxon>
    </lineage>
</organism>
<keyword evidence="12" id="KW-1185">Reference proteome</keyword>
<evidence type="ECO:0000256" key="10">
    <source>
        <dbReference type="RuleBase" id="RU362118"/>
    </source>
</evidence>
<evidence type="ECO:0000313" key="12">
    <source>
        <dbReference type="Proteomes" id="UP001190700"/>
    </source>
</evidence>
<evidence type="ECO:0000256" key="2">
    <source>
        <dbReference type="ARBA" id="ARBA00005038"/>
    </source>
</evidence>
<accession>A0AAE0GWM8</accession>
<feature type="modified residue" description="N6-(pyridoxal phosphate)lysine" evidence="9">
    <location>
        <position position="210"/>
    </location>
</feature>
<dbReference type="PANTHER" id="PTHR11808:SF35">
    <property type="entry name" value="CYSTATHIONINE GAMMA-SYNTHASE (AFU_ORTHOLOGUE AFUA_7G01590)"/>
    <property type="match status" value="1"/>
</dbReference>
<evidence type="ECO:0000256" key="5">
    <source>
        <dbReference type="ARBA" id="ARBA00022898"/>
    </source>
</evidence>
<dbReference type="GO" id="GO:0030170">
    <property type="term" value="F:pyridoxal phosphate binding"/>
    <property type="evidence" value="ECO:0007669"/>
    <property type="project" value="InterPro"/>
</dbReference>
<name>A0AAE0GWM8_9CHLO</name>
<dbReference type="Proteomes" id="UP001190700">
    <property type="component" value="Unassembled WGS sequence"/>
</dbReference>
<reference evidence="11 12" key="1">
    <citation type="journal article" date="2015" name="Genome Biol. Evol.">
        <title>Comparative Genomics of a Bacterivorous Green Alga Reveals Evolutionary Causalities and Consequences of Phago-Mixotrophic Mode of Nutrition.</title>
        <authorList>
            <person name="Burns J.A."/>
            <person name="Paasch A."/>
            <person name="Narechania A."/>
            <person name="Kim E."/>
        </authorList>
    </citation>
    <scope>NUCLEOTIDE SEQUENCE [LARGE SCALE GENOMIC DNA]</scope>
    <source>
        <strain evidence="11 12">PLY_AMNH</strain>
    </source>
</reference>
<proteinExistence type="inferred from homology"/>
<evidence type="ECO:0000256" key="6">
    <source>
        <dbReference type="ARBA" id="ARBA00029853"/>
    </source>
</evidence>
<dbReference type="AlphaFoldDB" id="A0AAE0GWM8"/>
<dbReference type="PANTHER" id="PTHR11808">
    <property type="entry name" value="TRANS-SULFURATION ENZYME FAMILY MEMBER"/>
    <property type="match status" value="1"/>
</dbReference>
<gene>
    <name evidence="11" type="ORF">CYMTET_6847</name>
</gene>
<sequence>MKSVKLIGYRCTDGVGTRCIHAGQEPDKLSGAVIPPISLSTTFAQHAPGEHRGYDYSRSGNPTRDACEHCLASLEDARYALTYASGLAATSNIMHLLRPEDSVIVSDDVYGGSNRIFNKVCTPVQVLRFNFKDLSDLAVASAALSPDTKLVWIETPSNPTMKLVDVRAVADIAHEANPKCLVVVDNTFLSPYFQRPLALGADLVVHSATKYLNGHSDVVMGVICLNDPELHDRLKFLQNAIGGVPSPFDAFMLLRGVKTLHVRMRQHERNALAVASLLEGSSKVTRVAYPGLKSHPQHELAKRQQRGYGGMICVWLTHDPHVEGAGLQAATRFLQALRLFTLAESLGGVESLAEHPAIMTHASVPVAQREQLGISNAMVRLSVGIEDTEDLLADVQHALTAVPTGPPNSKL</sequence>
<evidence type="ECO:0000256" key="3">
    <source>
        <dbReference type="ARBA" id="ARBA00009077"/>
    </source>
</evidence>
<evidence type="ECO:0000256" key="4">
    <source>
        <dbReference type="ARBA" id="ARBA00012085"/>
    </source>
</evidence>
<dbReference type="EC" id="4.4.1.1" evidence="4"/>
<comment type="cofactor">
    <cofactor evidence="1 10">
        <name>pyridoxal 5'-phosphate</name>
        <dbReference type="ChEBI" id="CHEBI:597326"/>
    </cofactor>
</comment>
<dbReference type="Gene3D" id="3.90.1150.10">
    <property type="entry name" value="Aspartate Aminotransferase, domain 1"/>
    <property type="match status" value="1"/>
</dbReference>
<dbReference type="FunFam" id="3.40.640.10:FF:000009">
    <property type="entry name" value="Cystathionine gamma-synthase homolog"/>
    <property type="match status" value="1"/>
</dbReference>
<dbReference type="InterPro" id="IPR015424">
    <property type="entry name" value="PyrdxlP-dep_Trfase"/>
</dbReference>
<dbReference type="Pfam" id="PF01053">
    <property type="entry name" value="Cys_Met_Meta_PP"/>
    <property type="match status" value="1"/>
</dbReference>
<dbReference type="InterPro" id="IPR000277">
    <property type="entry name" value="Cys/Met-Metab_PyrdxlP-dep_enz"/>
</dbReference>
<dbReference type="GO" id="GO:0005737">
    <property type="term" value="C:cytoplasm"/>
    <property type="evidence" value="ECO:0007669"/>
    <property type="project" value="TreeGrafter"/>
</dbReference>
<dbReference type="EMBL" id="LGRX02001774">
    <property type="protein sequence ID" value="KAK3285552.1"/>
    <property type="molecule type" value="Genomic_DNA"/>
</dbReference>
<dbReference type="InterPro" id="IPR054542">
    <property type="entry name" value="Cys_met_metab_PP"/>
</dbReference>
<evidence type="ECO:0000256" key="9">
    <source>
        <dbReference type="PIRSR" id="PIRSR001434-2"/>
    </source>
</evidence>
<dbReference type="PIRSF" id="PIRSF001434">
    <property type="entry name" value="CGS"/>
    <property type="match status" value="1"/>
</dbReference>
<comment type="catalytic activity">
    <reaction evidence="7">
        <text>L,L-cystathionine + H2O = L-homocysteine + pyruvate + NH4(+)</text>
        <dbReference type="Rhea" id="RHEA:13965"/>
        <dbReference type="ChEBI" id="CHEBI:15361"/>
        <dbReference type="ChEBI" id="CHEBI:15377"/>
        <dbReference type="ChEBI" id="CHEBI:28938"/>
        <dbReference type="ChEBI" id="CHEBI:58161"/>
        <dbReference type="ChEBI" id="CHEBI:58199"/>
    </reaction>
    <physiologicalReaction direction="left-to-right" evidence="7">
        <dbReference type="Rhea" id="RHEA:13966"/>
    </physiologicalReaction>
</comment>
<comment type="subunit">
    <text evidence="8">Forms homodimers. May form homotetramers from two homodimers.</text>
</comment>